<protein>
    <submittedName>
        <fullName evidence="2">Uncharacterized protein</fullName>
    </submittedName>
</protein>
<reference evidence="2 3" key="1">
    <citation type="journal article" date="2018" name="Sci. Rep.">
        <title>Genomic signatures of local adaptation to the degree of environmental predictability in rotifers.</title>
        <authorList>
            <person name="Franch-Gras L."/>
            <person name="Hahn C."/>
            <person name="Garcia-Roger E.M."/>
            <person name="Carmona M.J."/>
            <person name="Serra M."/>
            <person name="Gomez A."/>
        </authorList>
    </citation>
    <scope>NUCLEOTIDE SEQUENCE [LARGE SCALE GENOMIC DNA]</scope>
    <source>
        <strain evidence="2">HYR1</strain>
    </source>
</reference>
<dbReference type="Proteomes" id="UP000276133">
    <property type="component" value="Unassembled WGS sequence"/>
</dbReference>
<keyword evidence="3" id="KW-1185">Reference proteome</keyword>
<gene>
    <name evidence="2" type="ORF">BpHYR1_029472</name>
</gene>
<comment type="caution">
    <text evidence="2">The sequence shown here is derived from an EMBL/GenBank/DDBJ whole genome shotgun (WGS) entry which is preliminary data.</text>
</comment>
<proteinExistence type="predicted"/>
<organism evidence="2 3">
    <name type="scientific">Brachionus plicatilis</name>
    <name type="common">Marine rotifer</name>
    <name type="synonym">Brachionus muelleri</name>
    <dbReference type="NCBI Taxonomy" id="10195"/>
    <lineage>
        <taxon>Eukaryota</taxon>
        <taxon>Metazoa</taxon>
        <taxon>Spiralia</taxon>
        <taxon>Gnathifera</taxon>
        <taxon>Rotifera</taxon>
        <taxon>Eurotatoria</taxon>
        <taxon>Monogononta</taxon>
        <taxon>Pseudotrocha</taxon>
        <taxon>Ploima</taxon>
        <taxon>Brachionidae</taxon>
        <taxon>Brachionus</taxon>
    </lineage>
</organism>
<evidence type="ECO:0000313" key="2">
    <source>
        <dbReference type="EMBL" id="RNA29875.1"/>
    </source>
</evidence>
<evidence type="ECO:0000256" key="1">
    <source>
        <dbReference type="SAM" id="MobiDB-lite"/>
    </source>
</evidence>
<feature type="compositionally biased region" description="Polar residues" evidence="1">
    <location>
        <begin position="19"/>
        <end position="32"/>
    </location>
</feature>
<sequence>MATTPTTTTPPSTPIFHVINTQSLNGQNQNRI</sequence>
<feature type="region of interest" description="Disordered" evidence="1">
    <location>
        <begin position="1"/>
        <end position="32"/>
    </location>
</feature>
<name>A0A3M7S2N1_BRAPC</name>
<feature type="compositionally biased region" description="Low complexity" evidence="1">
    <location>
        <begin position="1"/>
        <end position="10"/>
    </location>
</feature>
<dbReference type="EMBL" id="REGN01002157">
    <property type="protein sequence ID" value="RNA29875.1"/>
    <property type="molecule type" value="Genomic_DNA"/>
</dbReference>
<dbReference type="AlphaFoldDB" id="A0A3M7S2N1"/>
<accession>A0A3M7S2N1</accession>
<evidence type="ECO:0000313" key="3">
    <source>
        <dbReference type="Proteomes" id="UP000276133"/>
    </source>
</evidence>